<dbReference type="InterPro" id="IPR011257">
    <property type="entry name" value="DNA_glycosylase"/>
</dbReference>
<dbReference type="Pfam" id="PF00633">
    <property type="entry name" value="HHH"/>
    <property type="match status" value="1"/>
</dbReference>
<dbReference type="InterPro" id="IPR004036">
    <property type="entry name" value="Endonuclease-III-like_CS2"/>
</dbReference>
<evidence type="ECO:0000256" key="10">
    <source>
        <dbReference type="ARBA" id="ARBA00023004"/>
    </source>
</evidence>
<dbReference type="PROSITE" id="PS00764">
    <property type="entry name" value="ENDONUCLEASE_III_1"/>
    <property type="match status" value="1"/>
</dbReference>
<keyword evidence="7" id="KW-0479">Metal-binding</keyword>
<evidence type="ECO:0000256" key="11">
    <source>
        <dbReference type="ARBA" id="ARBA00023014"/>
    </source>
</evidence>
<dbReference type="GO" id="GO:0051539">
    <property type="term" value="F:4 iron, 4 sulfur cluster binding"/>
    <property type="evidence" value="ECO:0007669"/>
    <property type="project" value="UniProtKB-UniRule"/>
</dbReference>
<dbReference type="GO" id="GO:0035485">
    <property type="term" value="F:adenine/guanine mispair binding"/>
    <property type="evidence" value="ECO:0007669"/>
    <property type="project" value="TreeGrafter"/>
</dbReference>
<dbReference type="SMART" id="SM00478">
    <property type="entry name" value="ENDO3c"/>
    <property type="match status" value="1"/>
</dbReference>
<dbReference type="Pfam" id="PF00730">
    <property type="entry name" value="HhH-GPD"/>
    <property type="match status" value="1"/>
</dbReference>
<dbReference type="InterPro" id="IPR003265">
    <property type="entry name" value="HhH-GPD_domain"/>
</dbReference>
<evidence type="ECO:0000313" key="17">
    <source>
        <dbReference type="Proteomes" id="UP000008130"/>
    </source>
</evidence>
<gene>
    <name evidence="16" type="ordered locus">SL003B_3366</name>
</gene>
<dbReference type="EC" id="3.2.2.31" evidence="4 14"/>
<evidence type="ECO:0000256" key="2">
    <source>
        <dbReference type="ARBA" id="ARBA00002933"/>
    </source>
</evidence>
<keyword evidence="10 14" id="KW-0408">Iron</keyword>
<evidence type="ECO:0000256" key="3">
    <source>
        <dbReference type="ARBA" id="ARBA00008343"/>
    </source>
</evidence>
<dbReference type="HOGENOM" id="CLU_012862_0_2_5"/>
<evidence type="ECO:0000313" key="16">
    <source>
        <dbReference type="EMBL" id="ADZ71788.1"/>
    </source>
</evidence>
<keyword evidence="13 14" id="KW-0326">Glycosidase</keyword>
<dbReference type="Pfam" id="PF14815">
    <property type="entry name" value="NUDIX_4"/>
    <property type="match status" value="1"/>
</dbReference>
<keyword evidence="17" id="KW-1185">Reference proteome</keyword>
<dbReference type="GO" id="GO:0046872">
    <property type="term" value="F:metal ion binding"/>
    <property type="evidence" value="ECO:0007669"/>
    <property type="project" value="UniProtKB-UniRule"/>
</dbReference>
<comment type="cofactor">
    <cofactor evidence="14">
        <name>[4Fe-4S] cluster</name>
        <dbReference type="ChEBI" id="CHEBI:49883"/>
    </cofactor>
    <text evidence="14">Binds 1 [4Fe-4S] cluster.</text>
</comment>
<dbReference type="InterPro" id="IPR023170">
    <property type="entry name" value="HhH_base_excis_C"/>
</dbReference>
<dbReference type="Gene3D" id="1.10.1670.10">
    <property type="entry name" value="Helix-hairpin-Helix base-excision DNA repair enzymes (C-terminal)"/>
    <property type="match status" value="1"/>
</dbReference>
<dbReference type="GO" id="GO:0032357">
    <property type="term" value="F:oxidized purine DNA binding"/>
    <property type="evidence" value="ECO:0007669"/>
    <property type="project" value="TreeGrafter"/>
</dbReference>
<dbReference type="FunFam" id="1.10.340.30:FF:000002">
    <property type="entry name" value="Adenine DNA glycosylase"/>
    <property type="match status" value="1"/>
</dbReference>
<evidence type="ECO:0000256" key="7">
    <source>
        <dbReference type="ARBA" id="ARBA00022723"/>
    </source>
</evidence>
<dbReference type="STRING" id="991905.SL003B_3366"/>
<evidence type="ECO:0000256" key="14">
    <source>
        <dbReference type="RuleBase" id="RU365096"/>
    </source>
</evidence>
<keyword evidence="6" id="KW-0004">4Fe-4S</keyword>
<dbReference type="GO" id="GO:0006284">
    <property type="term" value="P:base-excision repair"/>
    <property type="evidence" value="ECO:0007669"/>
    <property type="project" value="UniProtKB-UniRule"/>
</dbReference>
<dbReference type="eggNOG" id="COG1194">
    <property type="taxonomic scope" value="Bacteria"/>
</dbReference>
<evidence type="ECO:0000256" key="6">
    <source>
        <dbReference type="ARBA" id="ARBA00022485"/>
    </source>
</evidence>
<dbReference type="PANTHER" id="PTHR42944">
    <property type="entry name" value="ADENINE DNA GLYCOSYLASE"/>
    <property type="match status" value="1"/>
</dbReference>
<dbReference type="EMBL" id="CP002568">
    <property type="protein sequence ID" value="ADZ71788.1"/>
    <property type="molecule type" value="Genomic_DNA"/>
</dbReference>
<accession>F2IZ65</accession>
<name>F2IZ65_POLGS</name>
<organism evidence="16 17">
    <name type="scientific">Polymorphum gilvum (strain LMG 25793 / CGMCC 1.9160 / SL003B-26A1)</name>
    <dbReference type="NCBI Taxonomy" id="991905"/>
    <lineage>
        <taxon>Bacteria</taxon>
        <taxon>Pseudomonadati</taxon>
        <taxon>Pseudomonadota</taxon>
        <taxon>Alphaproteobacteria</taxon>
        <taxon>Rhodobacterales</taxon>
        <taxon>Paracoccaceae</taxon>
        <taxon>Polymorphum</taxon>
    </lineage>
</organism>
<dbReference type="CDD" id="cd03431">
    <property type="entry name" value="NUDIX_DNA_Glycosylase_C-MutY"/>
    <property type="match status" value="1"/>
</dbReference>
<evidence type="ECO:0000259" key="15">
    <source>
        <dbReference type="SMART" id="SM00478"/>
    </source>
</evidence>
<protein>
    <recommendedName>
        <fullName evidence="5 14">Adenine DNA glycosylase</fullName>
        <ecNumber evidence="4 14">3.2.2.31</ecNumber>
    </recommendedName>
</protein>
<evidence type="ECO:0000256" key="5">
    <source>
        <dbReference type="ARBA" id="ARBA00022023"/>
    </source>
</evidence>
<evidence type="ECO:0000256" key="12">
    <source>
        <dbReference type="ARBA" id="ARBA00023204"/>
    </source>
</evidence>
<evidence type="ECO:0000256" key="9">
    <source>
        <dbReference type="ARBA" id="ARBA00022801"/>
    </source>
</evidence>
<proteinExistence type="inferred from homology"/>
<comment type="similarity">
    <text evidence="3 14">Belongs to the Nth/MutY family.</text>
</comment>
<dbReference type="InterPro" id="IPR004035">
    <property type="entry name" value="Endouclease-III_FeS-bd_BS"/>
</dbReference>
<dbReference type="InterPro" id="IPR015797">
    <property type="entry name" value="NUDIX_hydrolase-like_dom_sf"/>
</dbReference>
<dbReference type="GO" id="GO:0000701">
    <property type="term" value="F:purine-specific mismatch base pair DNA N-glycosylase activity"/>
    <property type="evidence" value="ECO:0007669"/>
    <property type="project" value="UniProtKB-EC"/>
</dbReference>
<reference evidence="16 17" key="1">
    <citation type="journal article" date="2011" name="J. Bacteriol.">
        <title>Complete genome sequence of Polymorphum gilvum SL003B-26A1T, a crude oil-degrading bacterium from oil-polluted saline soil.</title>
        <authorList>
            <person name="Li S.G."/>
            <person name="Tang Y.Q."/>
            <person name="Nie Y."/>
            <person name="Cai M."/>
            <person name="Wu X.L."/>
        </authorList>
    </citation>
    <scope>NUCLEOTIDE SEQUENCE [LARGE SCALE GENOMIC DNA]</scope>
    <source>
        <strain evidence="17">LMG 25793 / CGMCC 1.9160 / SL003B-26A1</strain>
    </source>
</reference>
<dbReference type="SUPFAM" id="SSF48150">
    <property type="entry name" value="DNA-glycosylase"/>
    <property type="match status" value="1"/>
</dbReference>
<dbReference type="InterPro" id="IPR005760">
    <property type="entry name" value="A/G_AdeGlyc_MutY"/>
</dbReference>
<dbReference type="InterPro" id="IPR029119">
    <property type="entry name" value="MutY_C"/>
</dbReference>
<keyword evidence="11" id="KW-0411">Iron-sulfur</keyword>
<dbReference type="Gene3D" id="1.10.340.30">
    <property type="entry name" value="Hypothetical protein, domain 2"/>
    <property type="match status" value="1"/>
</dbReference>
<keyword evidence="12" id="KW-0234">DNA repair</keyword>
<evidence type="ECO:0000256" key="13">
    <source>
        <dbReference type="ARBA" id="ARBA00023295"/>
    </source>
</evidence>
<dbReference type="AlphaFoldDB" id="F2IZ65"/>
<dbReference type="InterPro" id="IPR044298">
    <property type="entry name" value="MIG/MutY"/>
</dbReference>
<dbReference type="PATRIC" id="fig|991905.3.peg.3469"/>
<evidence type="ECO:0000256" key="4">
    <source>
        <dbReference type="ARBA" id="ARBA00012045"/>
    </source>
</evidence>
<dbReference type="InterPro" id="IPR000445">
    <property type="entry name" value="HhH_motif"/>
</dbReference>
<dbReference type="SUPFAM" id="SSF55811">
    <property type="entry name" value="Nudix"/>
    <property type="match status" value="1"/>
</dbReference>
<dbReference type="Proteomes" id="UP000008130">
    <property type="component" value="Chromosome"/>
</dbReference>
<sequence>MLCRDLLPMIALPSAADLLDWYDRHARDLPWRIAPDDRRAGIVPDPYHVWLSEIMLQQTTVAAVRDYYRAFLARWPNVEALAAADLDDVLRAWAGLGYYSRARNLKACAEMVARDHGGRFPDSEDALRALPGIGAYTAAAIAAIAFDARAAVVDGNVERVMARLFRIETPLPDAKPEIRAAMDRLTPADRPGDFAQAVMDLGATLCTPRRPACALCPWSQACAGRHAGVAETLPLKAPKKAKPTRRGAAFVARRSADGAILLRKRPAKGLLGGMAEVPGTPWSETFDPSSAAGLAPFPAGWRVQPAPVRHIFTHFHLELSVLVADLAEPLPLPDAHWWSAPGELAGEALPTVMRKVVAAGTG</sequence>
<keyword evidence="8 14" id="KW-0227">DNA damage</keyword>
<feature type="domain" description="HhH-GPD" evidence="15">
    <location>
        <begin position="55"/>
        <end position="204"/>
    </location>
</feature>
<dbReference type="Gene3D" id="3.90.79.10">
    <property type="entry name" value="Nucleoside Triphosphate Pyrophosphohydrolase"/>
    <property type="match status" value="1"/>
</dbReference>
<dbReference type="CDD" id="cd00056">
    <property type="entry name" value="ENDO3c"/>
    <property type="match status" value="1"/>
</dbReference>
<comment type="catalytic activity">
    <reaction evidence="1 14">
        <text>Hydrolyzes free adenine bases from 7,8-dihydro-8-oxoguanine:adenine mismatched double-stranded DNA, leaving an apurinic site.</text>
        <dbReference type="EC" id="3.2.2.31"/>
    </reaction>
</comment>
<dbReference type="PANTHER" id="PTHR42944:SF1">
    <property type="entry name" value="ADENINE DNA GLYCOSYLASE"/>
    <property type="match status" value="1"/>
</dbReference>
<evidence type="ECO:0000256" key="8">
    <source>
        <dbReference type="ARBA" id="ARBA00022763"/>
    </source>
</evidence>
<evidence type="ECO:0000256" key="1">
    <source>
        <dbReference type="ARBA" id="ARBA00000843"/>
    </source>
</evidence>
<dbReference type="KEGG" id="pgv:SL003B_3366"/>
<keyword evidence="9" id="KW-0378">Hydrolase</keyword>
<dbReference type="PROSITE" id="PS01155">
    <property type="entry name" value="ENDONUCLEASE_III_2"/>
    <property type="match status" value="1"/>
</dbReference>
<dbReference type="GO" id="GO:0006298">
    <property type="term" value="P:mismatch repair"/>
    <property type="evidence" value="ECO:0007669"/>
    <property type="project" value="TreeGrafter"/>
</dbReference>
<dbReference type="NCBIfam" id="TIGR01084">
    <property type="entry name" value="mutY"/>
    <property type="match status" value="1"/>
</dbReference>
<dbReference type="GO" id="GO:0034039">
    <property type="term" value="F:8-oxo-7,8-dihydroguanine DNA N-glycosylase activity"/>
    <property type="evidence" value="ECO:0007669"/>
    <property type="project" value="TreeGrafter"/>
</dbReference>
<comment type="function">
    <text evidence="2">Adenine glycosylase active on G-A mispairs. MutY also corrects error-prone DNA synthesis past GO lesions which are due to the oxidatively damaged form of guanine: 7,8-dihydro-8-oxoguanine (8-oxo-dGTP).</text>
</comment>